<reference evidence="7" key="1">
    <citation type="submission" date="2016-03" db="EMBL/GenBank/DDBJ databases">
        <authorList>
            <person name="Devillers Hugo."/>
        </authorList>
    </citation>
    <scope>NUCLEOTIDE SEQUENCE [LARGE SCALE GENOMIC DNA]</scope>
</reference>
<keyword evidence="2" id="KW-0378">Hydrolase</keyword>
<protein>
    <submittedName>
        <fullName evidence="6">LAME_0H20120g1_1</fullName>
    </submittedName>
</protein>
<proteinExistence type="predicted"/>
<dbReference type="InterPro" id="IPR006086">
    <property type="entry name" value="XPG-I_dom"/>
</dbReference>
<dbReference type="SUPFAM" id="SSF47807">
    <property type="entry name" value="5' to 3' exonuclease, C-terminal subdomain"/>
    <property type="match status" value="1"/>
</dbReference>
<dbReference type="InterPro" id="IPR006084">
    <property type="entry name" value="XPG/Rad2"/>
</dbReference>
<gene>
    <name evidence="6" type="ORF">LAME_0H20120G</name>
</gene>
<dbReference type="SUPFAM" id="SSF88723">
    <property type="entry name" value="PIN domain-like"/>
    <property type="match status" value="1"/>
</dbReference>
<evidence type="ECO:0000256" key="3">
    <source>
        <dbReference type="SAM" id="MobiDB-lite"/>
    </source>
</evidence>
<accession>A0A1G4KJP2</accession>
<dbReference type="PANTHER" id="PTHR11081">
    <property type="entry name" value="FLAP ENDONUCLEASE FAMILY MEMBER"/>
    <property type="match status" value="1"/>
</dbReference>
<dbReference type="InterPro" id="IPR036279">
    <property type="entry name" value="5-3_exonuclease_C_sf"/>
</dbReference>
<evidence type="ECO:0000256" key="1">
    <source>
        <dbReference type="ARBA" id="ARBA00022722"/>
    </source>
</evidence>
<dbReference type="CDD" id="cd09870">
    <property type="entry name" value="PIN_YEN1"/>
    <property type="match status" value="1"/>
</dbReference>
<dbReference type="AlphaFoldDB" id="A0A1G4KJP2"/>
<dbReference type="InterPro" id="IPR006085">
    <property type="entry name" value="XPG_DNA_repair_N"/>
</dbReference>
<dbReference type="OrthoDB" id="2959108at2759"/>
<dbReference type="InterPro" id="IPR029060">
    <property type="entry name" value="PIN-like_dom_sf"/>
</dbReference>
<dbReference type="PRINTS" id="PR00853">
    <property type="entry name" value="XPGRADSUPER"/>
</dbReference>
<dbReference type="GO" id="GO:0017108">
    <property type="term" value="F:5'-flap endonuclease activity"/>
    <property type="evidence" value="ECO:0007669"/>
    <property type="project" value="TreeGrafter"/>
</dbReference>
<dbReference type="GO" id="GO:0008409">
    <property type="term" value="F:5'-3' exonuclease activity"/>
    <property type="evidence" value="ECO:0007669"/>
    <property type="project" value="TreeGrafter"/>
</dbReference>
<dbReference type="EMBL" id="LT598480">
    <property type="protein sequence ID" value="SCV04649.1"/>
    <property type="molecule type" value="Genomic_DNA"/>
</dbReference>
<feature type="region of interest" description="Disordered" evidence="3">
    <location>
        <begin position="459"/>
        <end position="489"/>
    </location>
</feature>
<keyword evidence="1" id="KW-0540">Nuclease</keyword>
<keyword evidence="7" id="KW-1185">Reference proteome</keyword>
<feature type="compositionally biased region" description="Basic residues" evidence="3">
    <location>
        <begin position="528"/>
        <end position="538"/>
    </location>
</feature>
<dbReference type="PANTHER" id="PTHR11081:SF72">
    <property type="entry name" value="HOLLIDAY JUNCTION RESOLVASE YEN1"/>
    <property type="match status" value="1"/>
</dbReference>
<organism evidence="6 7">
    <name type="scientific">Lachancea meyersii CBS 8951</name>
    <dbReference type="NCBI Taxonomy" id="1266667"/>
    <lineage>
        <taxon>Eukaryota</taxon>
        <taxon>Fungi</taxon>
        <taxon>Dikarya</taxon>
        <taxon>Ascomycota</taxon>
        <taxon>Saccharomycotina</taxon>
        <taxon>Saccharomycetes</taxon>
        <taxon>Saccharomycetales</taxon>
        <taxon>Saccharomycetaceae</taxon>
        <taxon>Lachancea</taxon>
    </lineage>
</organism>
<sequence>MGVPAFWELIKTDGSVHRVPFRKFIVDFKASNGRSPRLAIDAFGWLFECGYYASTTDKESPGKAYRGEALAIIALFKRLNTLLSLDVTFILVFDGPLKPEFKKRAKLKKALDFETDDEESTEPLESAQQTVLSYQECLSVDNNSSFSNDLNAVKQLLRAMNISWIDASGEGEAECARLQECNSVDYVVSNDSDVFIFGATKVLRNLSKFWEDLPASYAGSLKKKDHKETFITILDMSEFQNWNRDQIILFYAFLGADYSQGVRGLGPKKSATLALLQNPNFASQFTNIFADPTLNVSSRRQQYLAFQDHVFKYSQANSTELFGRNYFKSSAIKKFQGWPSEDALMHYFHPIMSPVIDASKLTGEFINISGNLSVNERNFQDMFVLLNGLNMKSIPNTRNWFHETTHKALTLKMLLQGAQSHELVQTMKITDEWVAECCQGQFRLECWRVRYNTFLPGVEEPLPEDQDDMESTKGLATASRRGSPTKKQLDRAAYKYMTSVPKSLVPASHPLVLEFYSENSKERDKSSPRKRTQRRHTAQKNNLDDFLKNHTSPRKLQQEPSKSMEMPPTKRKLFVDDELDFTDSDNAEWVDTSSLILMSEHACEEAGPLASPKRNLLLDYDHCDRSSNDKEIKESPLKKQNTSGSTKHLTKNPMISKQHIDLTIDSDA</sequence>
<evidence type="ECO:0000259" key="4">
    <source>
        <dbReference type="SMART" id="SM00484"/>
    </source>
</evidence>
<feature type="compositionally biased region" description="Basic and acidic residues" evidence="3">
    <location>
        <begin position="626"/>
        <end position="637"/>
    </location>
</feature>
<name>A0A1G4KJP2_9SACH</name>
<dbReference type="Pfam" id="PF00867">
    <property type="entry name" value="XPG_I"/>
    <property type="match status" value="1"/>
</dbReference>
<dbReference type="Proteomes" id="UP000191144">
    <property type="component" value="Chromosome H"/>
</dbReference>
<evidence type="ECO:0000313" key="6">
    <source>
        <dbReference type="EMBL" id="SCV04649.1"/>
    </source>
</evidence>
<evidence type="ECO:0000256" key="2">
    <source>
        <dbReference type="ARBA" id="ARBA00022801"/>
    </source>
</evidence>
<dbReference type="GO" id="GO:0005634">
    <property type="term" value="C:nucleus"/>
    <property type="evidence" value="ECO:0007669"/>
    <property type="project" value="TreeGrafter"/>
</dbReference>
<evidence type="ECO:0000259" key="5">
    <source>
        <dbReference type="SMART" id="SM00485"/>
    </source>
</evidence>
<evidence type="ECO:0000313" key="7">
    <source>
        <dbReference type="Proteomes" id="UP000191144"/>
    </source>
</evidence>
<dbReference type="SMART" id="SM00485">
    <property type="entry name" value="XPGN"/>
    <property type="match status" value="1"/>
</dbReference>
<feature type="region of interest" description="Disordered" evidence="3">
    <location>
        <begin position="626"/>
        <end position="668"/>
    </location>
</feature>
<dbReference type="Gene3D" id="3.40.50.1010">
    <property type="entry name" value="5'-nuclease"/>
    <property type="match status" value="1"/>
</dbReference>
<dbReference type="SMART" id="SM00484">
    <property type="entry name" value="XPGI"/>
    <property type="match status" value="1"/>
</dbReference>
<dbReference type="GO" id="GO:0005737">
    <property type="term" value="C:cytoplasm"/>
    <property type="evidence" value="ECO:0007669"/>
    <property type="project" value="TreeGrafter"/>
</dbReference>
<feature type="compositionally biased region" description="Polar residues" evidence="3">
    <location>
        <begin position="638"/>
        <end position="647"/>
    </location>
</feature>
<feature type="domain" description="XPG-I" evidence="4">
    <location>
        <begin position="158"/>
        <end position="236"/>
    </location>
</feature>
<feature type="domain" description="XPG N-terminal" evidence="5">
    <location>
        <begin position="1"/>
        <end position="111"/>
    </location>
</feature>
<feature type="region of interest" description="Disordered" evidence="3">
    <location>
        <begin position="516"/>
        <end position="569"/>
    </location>
</feature>
<dbReference type="GO" id="GO:0006281">
    <property type="term" value="P:DNA repair"/>
    <property type="evidence" value="ECO:0007669"/>
    <property type="project" value="UniProtKB-ARBA"/>
</dbReference>